<feature type="domain" description="ABC transmembrane type-1" evidence="12">
    <location>
        <begin position="58"/>
        <end position="249"/>
    </location>
</feature>
<evidence type="ECO:0000256" key="1">
    <source>
        <dbReference type="ARBA" id="ARBA00004429"/>
    </source>
</evidence>
<evidence type="ECO:0000313" key="13">
    <source>
        <dbReference type="EMBL" id="SDG77063.1"/>
    </source>
</evidence>
<proteinExistence type="inferred from homology"/>
<keyword evidence="7 11" id="KW-1133">Transmembrane helix</keyword>
<evidence type="ECO:0000259" key="12">
    <source>
        <dbReference type="PROSITE" id="PS50928"/>
    </source>
</evidence>
<dbReference type="InterPro" id="IPR000515">
    <property type="entry name" value="MetI-like"/>
</dbReference>
<dbReference type="Gene3D" id="1.10.3720.10">
    <property type="entry name" value="MetI-like"/>
    <property type="match status" value="1"/>
</dbReference>
<feature type="transmembrane region" description="Helical" evidence="11">
    <location>
        <begin position="94"/>
        <end position="120"/>
    </location>
</feature>
<evidence type="ECO:0000256" key="6">
    <source>
        <dbReference type="ARBA" id="ARBA00022692"/>
    </source>
</evidence>
<accession>A0A1G7WYR0</accession>
<feature type="transmembrane region" description="Helical" evidence="11">
    <location>
        <begin position="126"/>
        <end position="145"/>
    </location>
</feature>
<keyword evidence="4" id="KW-1003">Cell membrane</keyword>
<feature type="transmembrane region" description="Helical" evidence="11">
    <location>
        <begin position="7"/>
        <end position="28"/>
    </location>
</feature>
<dbReference type="PROSITE" id="PS50928">
    <property type="entry name" value="ABC_TM1"/>
    <property type="match status" value="1"/>
</dbReference>
<reference evidence="13 14" key="1">
    <citation type="submission" date="2016-10" db="EMBL/GenBank/DDBJ databases">
        <authorList>
            <person name="de Groot N.N."/>
        </authorList>
    </citation>
    <scope>NUCLEOTIDE SEQUENCE [LARGE SCALE GENOMIC DNA]</scope>
    <source>
        <strain evidence="13 14">LMG 2247</strain>
    </source>
</reference>
<dbReference type="GO" id="GO:0055085">
    <property type="term" value="P:transmembrane transport"/>
    <property type="evidence" value="ECO:0007669"/>
    <property type="project" value="InterPro"/>
</dbReference>
<feature type="transmembrane region" description="Helical" evidence="11">
    <location>
        <begin position="174"/>
        <end position="193"/>
    </location>
</feature>
<feature type="transmembrane region" description="Helical" evidence="11">
    <location>
        <begin position="230"/>
        <end position="249"/>
    </location>
</feature>
<feature type="transmembrane region" description="Helical" evidence="11">
    <location>
        <begin position="199"/>
        <end position="218"/>
    </location>
</feature>
<evidence type="ECO:0000313" key="14">
    <source>
        <dbReference type="Proteomes" id="UP000199706"/>
    </source>
</evidence>
<keyword evidence="3 11" id="KW-0813">Transport</keyword>
<evidence type="ECO:0000256" key="3">
    <source>
        <dbReference type="ARBA" id="ARBA00022448"/>
    </source>
</evidence>
<feature type="transmembrane region" description="Helical" evidence="11">
    <location>
        <begin position="64"/>
        <end position="87"/>
    </location>
</feature>
<organism evidence="13 14">
    <name type="scientific">Paraburkholderia phenazinium</name>
    <dbReference type="NCBI Taxonomy" id="60549"/>
    <lineage>
        <taxon>Bacteria</taxon>
        <taxon>Pseudomonadati</taxon>
        <taxon>Pseudomonadota</taxon>
        <taxon>Betaproteobacteria</taxon>
        <taxon>Burkholderiales</taxon>
        <taxon>Burkholderiaceae</taxon>
        <taxon>Paraburkholderia</taxon>
    </lineage>
</organism>
<dbReference type="InterPro" id="IPR051789">
    <property type="entry name" value="Bact_Polyamine_Transport"/>
</dbReference>
<dbReference type="Proteomes" id="UP000199706">
    <property type="component" value="Unassembled WGS sequence"/>
</dbReference>
<dbReference type="SUPFAM" id="SSF161098">
    <property type="entry name" value="MetI-like"/>
    <property type="match status" value="1"/>
</dbReference>
<dbReference type="CDD" id="cd06261">
    <property type="entry name" value="TM_PBP2"/>
    <property type="match status" value="1"/>
</dbReference>
<dbReference type="Pfam" id="PF00528">
    <property type="entry name" value="BPD_transp_1"/>
    <property type="match status" value="1"/>
</dbReference>
<name>A0A1G7WYR0_9BURK</name>
<evidence type="ECO:0000256" key="8">
    <source>
        <dbReference type="ARBA" id="ARBA00023136"/>
    </source>
</evidence>
<sequence length="258" mass="27384">MASATTPIAWGVLLFLYLPIAALVWMSFNAGPSALVWQGWGVHGYVDAVRDETLMRAAVTSLTLAFVSMLASTAIALAAAVTGWTFAPRKRSVLAVWISLPLVIPEIVLAIGTLLLVAMLSIEPGFTVVAFAHIVFCLPFAYLPISARLERIDRSLLDAAADLSATPWAVLRQITLPLALPGILAGAMLAFVASMNDYVTSYFLAGAGFTTLPMYIFSALKLGITPKINAVSTAIVGVSALQLAGVWLARADKNFKTT</sequence>
<protein>
    <recommendedName>
        <fullName evidence="10">Spermidine/putrescine transport system permease protein PotC</fullName>
    </recommendedName>
</protein>
<dbReference type="InterPro" id="IPR035906">
    <property type="entry name" value="MetI-like_sf"/>
</dbReference>
<dbReference type="PANTHER" id="PTHR43848:SF5">
    <property type="entry name" value="SPERMIDINE_PUTRESCINE TRANSPORT SYSTEM PERMEASE PROTEIN POTC"/>
    <property type="match status" value="1"/>
</dbReference>
<evidence type="ECO:0000256" key="10">
    <source>
        <dbReference type="ARBA" id="ARBA00039580"/>
    </source>
</evidence>
<dbReference type="PANTHER" id="PTHR43848">
    <property type="entry name" value="PUTRESCINE TRANSPORT SYSTEM PERMEASE PROTEIN POTI"/>
    <property type="match status" value="1"/>
</dbReference>
<evidence type="ECO:0000256" key="7">
    <source>
        <dbReference type="ARBA" id="ARBA00022989"/>
    </source>
</evidence>
<evidence type="ECO:0000256" key="4">
    <source>
        <dbReference type="ARBA" id="ARBA00022475"/>
    </source>
</evidence>
<comment type="subcellular location">
    <subcellularLocation>
        <location evidence="1">Cell inner membrane</location>
        <topology evidence="1">Multi-pass membrane protein</topology>
    </subcellularLocation>
    <subcellularLocation>
        <location evidence="11">Cell membrane</location>
        <topology evidence="11">Multi-pass membrane protein</topology>
    </subcellularLocation>
</comment>
<dbReference type="OrthoDB" id="9782004at2"/>
<dbReference type="GO" id="GO:0005886">
    <property type="term" value="C:plasma membrane"/>
    <property type="evidence" value="ECO:0007669"/>
    <property type="project" value="UniProtKB-SubCell"/>
</dbReference>
<gene>
    <name evidence="13" type="ORF">SAMN05216466_105114</name>
</gene>
<dbReference type="AlphaFoldDB" id="A0A1G7WYR0"/>
<keyword evidence="6 11" id="KW-0812">Transmembrane</keyword>
<comment type="function">
    <text evidence="9">Required for the activity of the bacterial periplasmic transport system of putrescine and spermidine.</text>
</comment>
<keyword evidence="8 11" id="KW-0472">Membrane</keyword>
<evidence type="ECO:0000256" key="2">
    <source>
        <dbReference type="ARBA" id="ARBA00007069"/>
    </source>
</evidence>
<comment type="similarity">
    <text evidence="2">Belongs to the binding-protein-dependent transport system permease family. CysTW subfamily.</text>
</comment>
<evidence type="ECO:0000256" key="9">
    <source>
        <dbReference type="ARBA" id="ARBA00037216"/>
    </source>
</evidence>
<evidence type="ECO:0000256" key="11">
    <source>
        <dbReference type="RuleBase" id="RU363032"/>
    </source>
</evidence>
<evidence type="ECO:0000256" key="5">
    <source>
        <dbReference type="ARBA" id="ARBA00022519"/>
    </source>
</evidence>
<dbReference type="EMBL" id="FNCJ01000005">
    <property type="protein sequence ID" value="SDG77063.1"/>
    <property type="molecule type" value="Genomic_DNA"/>
</dbReference>
<keyword evidence="5" id="KW-0997">Cell inner membrane</keyword>